<evidence type="ECO:0000313" key="2">
    <source>
        <dbReference type="Proteomes" id="UP000198688"/>
    </source>
</evidence>
<reference evidence="1 2" key="1">
    <citation type="submission" date="2016-10" db="EMBL/GenBank/DDBJ databases">
        <authorList>
            <person name="de Groot N.N."/>
        </authorList>
    </citation>
    <scope>NUCLEOTIDE SEQUENCE [LARGE SCALE GENOMIC DNA]</scope>
    <source>
        <strain evidence="1 2">DSM 43941</strain>
    </source>
</reference>
<protein>
    <submittedName>
        <fullName evidence="1">Uncharacterized protein</fullName>
    </submittedName>
</protein>
<evidence type="ECO:0000313" key="1">
    <source>
        <dbReference type="EMBL" id="SDT74149.1"/>
    </source>
</evidence>
<dbReference type="EMBL" id="LT629758">
    <property type="protein sequence ID" value="SDT74149.1"/>
    <property type="molecule type" value="Genomic_DNA"/>
</dbReference>
<keyword evidence="2" id="KW-1185">Reference proteome</keyword>
<organism evidence="1 2">
    <name type="scientific">Actinoplanes derwentensis</name>
    <dbReference type="NCBI Taxonomy" id="113562"/>
    <lineage>
        <taxon>Bacteria</taxon>
        <taxon>Bacillati</taxon>
        <taxon>Actinomycetota</taxon>
        <taxon>Actinomycetes</taxon>
        <taxon>Micromonosporales</taxon>
        <taxon>Micromonosporaceae</taxon>
        <taxon>Actinoplanes</taxon>
    </lineage>
</organism>
<accession>A0A1H2CV06</accession>
<dbReference type="AlphaFoldDB" id="A0A1H2CV06"/>
<sequence>MTAVAAAGIRTSGRYSPVMATQELLGIKAVRMAMAERLQKANDDAGTVHTVVLVDSKPRGVLVSVDWRRRAAEALNEPIDLSKVPTVGVTDFRDNLGSYVGTSALVVRRATPQAVLVPWDWYLRASKAMNEPVDF</sequence>
<gene>
    <name evidence="1" type="ORF">SAMN04489716_6893</name>
</gene>
<name>A0A1H2CV06_9ACTN</name>
<proteinExistence type="predicted"/>
<dbReference type="Proteomes" id="UP000198688">
    <property type="component" value="Chromosome I"/>
</dbReference>